<dbReference type="VEuPathDB" id="FungiDB:CJI96_0001739"/>
<dbReference type="Pfam" id="PF10297">
    <property type="entry name" value="Hap4_Hap_bind"/>
    <property type="match status" value="1"/>
</dbReference>
<feature type="compositionally biased region" description="Basic and acidic residues" evidence="2">
    <location>
        <begin position="38"/>
        <end position="52"/>
    </location>
</feature>
<evidence type="ECO:0000313" key="5">
    <source>
        <dbReference type="Proteomes" id="UP000037122"/>
    </source>
</evidence>
<dbReference type="Proteomes" id="UP000037122">
    <property type="component" value="Unassembled WGS sequence"/>
</dbReference>
<evidence type="ECO:0000259" key="3">
    <source>
        <dbReference type="Pfam" id="PF10297"/>
    </source>
</evidence>
<feature type="compositionally biased region" description="Low complexity" evidence="2">
    <location>
        <begin position="69"/>
        <end position="105"/>
    </location>
</feature>
<proteinExistence type="predicted"/>
<feature type="region of interest" description="Disordered" evidence="2">
    <location>
        <begin position="69"/>
        <end position="130"/>
    </location>
</feature>
<dbReference type="VEuPathDB" id="FungiDB:CJJ07_001252"/>
<name>A0A0L0P5A5_CANAR</name>
<dbReference type="InterPro" id="IPR018287">
    <property type="entry name" value="Hap4_TF_heteromerisation"/>
</dbReference>
<reference evidence="5" key="1">
    <citation type="journal article" date="2015" name="BMC Genomics">
        <title>Draft genome of a commonly misdiagnosed multidrug resistant pathogen Candida auris.</title>
        <authorList>
            <person name="Chatterjee S."/>
            <person name="Alampalli S.V."/>
            <person name="Nageshan R.K."/>
            <person name="Chettiar S.T."/>
            <person name="Joshi S."/>
            <person name="Tatu U.S."/>
        </authorList>
    </citation>
    <scope>NUCLEOTIDE SEQUENCE [LARGE SCALE GENOMIC DNA]</scope>
    <source>
        <strain evidence="5">6684</strain>
    </source>
</reference>
<dbReference type="VEuPathDB" id="FungiDB:B9J08_005579"/>
<evidence type="ECO:0000313" key="4">
    <source>
        <dbReference type="EMBL" id="KNE01216.1"/>
    </source>
</evidence>
<comment type="caution">
    <text evidence="4">The sequence shown here is derived from an EMBL/GenBank/DDBJ whole genome shotgun (WGS) entry which is preliminary data.</text>
</comment>
<sequence>MNATPCVPEERRPILTVKTLKNWVLPPRPKNARRARVDKKPKDKEKKCDKTMPAKLPVAAGAGAGACAGACAAAPQSSTPQPSLSPTHSTQSTPSMQPTSQPNQPITQSSSKPASTLPSKTPSPDTASGGTSLAAALASSIGVLDKENYQLKIKLLSLIHDYKRLKSHLMLSPMDPALPALVDADSPASTSRKRVFTEVNDPMNELILNMNHLSHRSPSDLQMPEEPFQQEQQKQKQQELEADDKQKRETSTTADSPADVSADVFNYINLDSDLENEDDEFDLTLLSRLVSPGCSETDGEGLLMTSLTRSTTVSTNNLSLVHDKKPGNMFKFYDLPAYLDSEYGFTFESIDPHDKMLSVIEEDHYNQVADFLEEKLLSNDVEYYVKKEGA</sequence>
<dbReference type="EMBL" id="LGST01000016">
    <property type="protein sequence ID" value="KNE01216.1"/>
    <property type="molecule type" value="Genomic_DNA"/>
</dbReference>
<feature type="compositionally biased region" description="Polar residues" evidence="2">
    <location>
        <begin position="106"/>
        <end position="125"/>
    </location>
</feature>
<dbReference type="VEuPathDB" id="FungiDB:CJI97_003277"/>
<accession>A0A0L0P5A5</accession>
<protein>
    <recommendedName>
        <fullName evidence="3">Hap4 transcription factor heteromerisation domain-containing protein</fullName>
    </recommendedName>
</protein>
<dbReference type="VEuPathDB" id="FungiDB:QG37_02106"/>
<feature type="domain" description="Hap4 transcription factor heteromerisation" evidence="3">
    <location>
        <begin position="21"/>
        <end position="34"/>
    </location>
</feature>
<dbReference type="AlphaFoldDB" id="A0A0L0P5A5"/>
<organism evidence="4 5">
    <name type="scientific">Candidozyma auris</name>
    <name type="common">Yeast</name>
    <name type="synonym">Candida auris</name>
    <dbReference type="NCBI Taxonomy" id="498019"/>
    <lineage>
        <taxon>Eukaryota</taxon>
        <taxon>Fungi</taxon>
        <taxon>Dikarya</taxon>
        <taxon>Ascomycota</taxon>
        <taxon>Saccharomycotina</taxon>
        <taxon>Pichiomycetes</taxon>
        <taxon>Metschnikowiaceae</taxon>
        <taxon>Candidozyma</taxon>
    </lineage>
</organism>
<dbReference type="GO" id="GO:0006355">
    <property type="term" value="P:regulation of DNA-templated transcription"/>
    <property type="evidence" value="ECO:0007669"/>
    <property type="project" value="InterPro"/>
</dbReference>
<keyword evidence="1" id="KW-0539">Nucleus</keyword>
<feature type="compositionally biased region" description="Low complexity" evidence="2">
    <location>
        <begin position="221"/>
        <end position="232"/>
    </location>
</feature>
<feature type="compositionally biased region" description="Basic and acidic residues" evidence="2">
    <location>
        <begin position="233"/>
        <end position="250"/>
    </location>
</feature>
<evidence type="ECO:0000256" key="1">
    <source>
        <dbReference type="ARBA" id="ARBA00023242"/>
    </source>
</evidence>
<gene>
    <name evidence="4" type="ORF">QG37_02106</name>
</gene>
<feature type="region of interest" description="Disordered" evidence="2">
    <location>
        <begin position="25"/>
        <end position="53"/>
    </location>
</feature>
<dbReference type="VEuPathDB" id="FungiDB:CJJ09_000902"/>
<evidence type="ECO:0000256" key="2">
    <source>
        <dbReference type="SAM" id="MobiDB-lite"/>
    </source>
</evidence>
<feature type="region of interest" description="Disordered" evidence="2">
    <location>
        <begin position="215"/>
        <end position="258"/>
    </location>
</feature>
<dbReference type="GO" id="GO:0005634">
    <property type="term" value="C:nucleus"/>
    <property type="evidence" value="ECO:0007669"/>
    <property type="project" value="InterPro"/>
</dbReference>